<evidence type="ECO:0000256" key="7">
    <source>
        <dbReference type="ARBA" id="ARBA00022927"/>
    </source>
</evidence>
<accession>A0A2P1NQ44</accession>
<comment type="subcellular location">
    <subcellularLocation>
        <location evidence="1 10">Cell inner membrane</location>
    </subcellularLocation>
</comment>
<dbReference type="InterPro" id="IPR049031">
    <property type="entry name" value="T2SSK_SAM-like_1st"/>
</dbReference>
<dbReference type="PIRSF" id="PIRSF002786">
    <property type="entry name" value="XcpX"/>
    <property type="match status" value="1"/>
</dbReference>
<evidence type="ECO:0000313" key="13">
    <source>
        <dbReference type="EMBL" id="AVP59147.1"/>
    </source>
</evidence>
<protein>
    <recommendedName>
        <fullName evidence="10">Type II secretion system protein K</fullName>
    </recommendedName>
</protein>
<evidence type="ECO:0000256" key="10">
    <source>
        <dbReference type="PIRNR" id="PIRNR002786"/>
    </source>
</evidence>
<dbReference type="GO" id="GO:0005886">
    <property type="term" value="C:plasma membrane"/>
    <property type="evidence" value="ECO:0007669"/>
    <property type="project" value="UniProtKB-SubCell"/>
</dbReference>
<keyword evidence="8" id="KW-1133">Transmembrane helix</keyword>
<evidence type="ECO:0000256" key="5">
    <source>
        <dbReference type="ARBA" id="ARBA00022519"/>
    </source>
</evidence>
<dbReference type="Pfam" id="PF03934">
    <property type="entry name" value="T2SSK"/>
    <property type="match status" value="1"/>
</dbReference>
<evidence type="ECO:0000256" key="4">
    <source>
        <dbReference type="ARBA" id="ARBA00022475"/>
    </source>
</evidence>
<dbReference type="NCBIfam" id="NF037980">
    <property type="entry name" value="T2SS_GspK"/>
    <property type="match status" value="1"/>
</dbReference>
<feature type="domain" description="T2SS protein K first SAM-like" evidence="12">
    <location>
        <begin position="112"/>
        <end position="197"/>
    </location>
</feature>
<evidence type="ECO:0000259" key="12">
    <source>
        <dbReference type="Pfam" id="PF21687"/>
    </source>
</evidence>
<evidence type="ECO:0000313" key="14">
    <source>
        <dbReference type="Proteomes" id="UP000241829"/>
    </source>
</evidence>
<dbReference type="Pfam" id="PF21687">
    <property type="entry name" value="T2SSK_1st"/>
    <property type="match status" value="1"/>
</dbReference>
<keyword evidence="5 10" id="KW-0997">Cell inner membrane</keyword>
<evidence type="ECO:0000256" key="9">
    <source>
        <dbReference type="ARBA" id="ARBA00023136"/>
    </source>
</evidence>
<dbReference type="SUPFAM" id="SSF158544">
    <property type="entry name" value="GspK insert domain-like"/>
    <property type="match status" value="1"/>
</dbReference>
<evidence type="ECO:0000256" key="1">
    <source>
        <dbReference type="ARBA" id="ARBA00004533"/>
    </source>
</evidence>
<comment type="similarity">
    <text evidence="2 10">Belongs to the GSP K family.</text>
</comment>
<dbReference type="InterPro" id="IPR005628">
    <property type="entry name" value="GspK"/>
</dbReference>
<keyword evidence="14" id="KW-1185">Reference proteome</keyword>
<keyword evidence="3 10" id="KW-0813">Transport</keyword>
<dbReference type="InterPro" id="IPR038072">
    <property type="entry name" value="GspK_central_sf"/>
</dbReference>
<proteinExistence type="inferred from homology"/>
<keyword evidence="7" id="KW-0653">Protein transport</keyword>
<evidence type="ECO:0000256" key="3">
    <source>
        <dbReference type="ARBA" id="ARBA00022448"/>
    </source>
</evidence>
<gene>
    <name evidence="13" type="ORF">C7H73_14540</name>
</gene>
<dbReference type="AlphaFoldDB" id="A0A2P1NQ44"/>
<dbReference type="RefSeq" id="WP_106847698.1">
    <property type="nucleotide sequence ID" value="NZ_CP027792.1"/>
</dbReference>
<evidence type="ECO:0000256" key="8">
    <source>
        <dbReference type="ARBA" id="ARBA00022989"/>
    </source>
</evidence>
<dbReference type="EMBL" id="CP027792">
    <property type="protein sequence ID" value="AVP59147.1"/>
    <property type="molecule type" value="Genomic_DNA"/>
</dbReference>
<organism evidence="13 14">
    <name type="scientific">Pulveribacter suum</name>
    <dbReference type="NCBI Taxonomy" id="2116657"/>
    <lineage>
        <taxon>Bacteria</taxon>
        <taxon>Pseudomonadati</taxon>
        <taxon>Pseudomonadota</taxon>
        <taxon>Betaproteobacteria</taxon>
        <taxon>Burkholderiales</taxon>
        <taxon>Comamonadaceae</taxon>
        <taxon>Pulveribacter</taxon>
    </lineage>
</organism>
<reference evidence="14" key="1">
    <citation type="submission" date="2018-03" db="EMBL/GenBank/DDBJ databases">
        <title>Genome sequencing of Melaminivora sp. strain SC2-7.</title>
        <authorList>
            <person name="Kim S.-J."/>
            <person name="Heo J."/>
            <person name="Ahn J.-H."/>
            <person name="Kwon S.-W."/>
        </authorList>
    </citation>
    <scope>NUCLEOTIDE SEQUENCE [LARGE SCALE GENOMIC DNA]</scope>
    <source>
        <strain evidence="14">SC2-7</strain>
    </source>
</reference>
<keyword evidence="6" id="KW-0812">Transmembrane</keyword>
<dbReference type="InterPro" id="IPR049179">
    <property type="entry name" value="T2SSK_SAM-like_2nd"/>
</dbReference>
<sequence>MLTVTLVASFAAAALWQQWRAGEVETAERARVQSAWILVGALDWSRLILREDSLARTGDGTDNLTEPWSVPLAEARLSTFLAANRNVAQVEDASTDTADAFLSGQISDQQALLNLRNLVQDNQVEPVALRQFARLFEYLGLPAPQLDGLARQMVQAVSAEGDAANVPLLPQNAAQLTWWGLAPAVVEQLAPYVTLLPVRTKVNLNTAGAVVLWASGDGLSMAQAQQLVQSRERQHFKSEADAAKLLGNAGNAITPATHTVASQYFEVRGQLRLDGAVVQERSLVLKQRGDVRTLWRERGALPAAAAAPGAGPYNAPPTPAP</sequence>
<keyword evidence="4 10" id="KW-1003">Cell membrane</keyword>
<evidence type="ECO:0000259" key="11">
    <source>
        <dbReference type="Pfam" id="PF03934"/>
    </source>
</evidence>
<name>A0A2P1NQ44_9BURK</name>
<dbReference type="Proteomes" id="UP000241829">
    <property type="component" value="Chromosome"/>
</dbReference>
<dbReference type="KEGG" id="melm:C7H73_14540"/>
<dbReference type="GO" id="GO:0009306">
    <property type="term" value="P:protein secretion"/>
    <property type="evidence" value="ECO:0007669"/>
    <property type="project" value="InterPro"/>
</dbReference>
<keyword evidence="9 10" id="KW-0472">Membrane</keyword>
<evidence type="ECO:0000256" key="2">
    <source>
        <dbReference type="ARBA" id="ARBA00007246"/>
    </source>
</evidence>
<feature type="domain" description="T2SS protein K second SAM-like" evidence="11">
    <location>
        <begin position="202"/>
        <end position="252"/>
    </location>
</feature>
<evidence type="ECO:0000256" key="6">
    <source>
        <dbReference type="ARBA" id="ARBA00022692"/>
    </source>
</evidence>